<dbReference type="Pfam" id="PF01425">
    <property type="entry name" value="Amidase"/>
    <property type="match status" value="1"/>
</dbReference>
<dbReference type="InterPro" id="IPR036928">
    <property type="entry name" value="AS_sf"/>
</dbReference>
<dbReference type="InterPro" id="IPR023631">
    <property type="entry name" value="Amidase_dom"/>
</dbReference>
<proteinExistence type="inferred from homology"/>
<dbReference type="AlphaFoldDB" id="A0A1M6RVE9"/>
<comment type="similarity">
    <text evidence="1">Belongs to the amidase family.</text>
</comment>
<reference evidence="3 4" key="1">
    <citation type="submission" date="2016-11" db="EMBL/GenBank/DDBJ databases">
        <authorList>
            <person name="Jaros S."/>
            <person name="Januszkiewicz K."/>
            <person name="Wedrychowicz H."/>
        </authorList>
    </citation>
    <scope>NUCLEOTIDE SEQUENCE [LARGE SCALE GENOMIC DNA]</scope>
    <source>
        <strain evidence="3 4">DSM 43832</strain>
    </source>
</reference>
<dbReference type="Gene3D" id="3.90.1300.10">
    <property type="entry name" value="Amidase signature (AS) domain"/>
    <property type="match status" value="1"/>
</dbReference>
<protein>
    <submittedName>
        <fullName evidence="3">Amidase</fullName>
    </submittedName>
</protein>
<feature type="domain" description="Amidase" evidence="2">
    <location>
        <begin position="22"/>
        <end position="454"/>
    </location>
</feature>
<dbReference type="InterPro" id="IPR000120">
    <property type="entry name" value="Amidase"/>
</dbReference>
<keyword evidence="4" id="KW-1185">Reference proteome</keyword>
<name>A0A1M6RVE9_PSETH</name>
<dbReference type="OrthoDB" id="182039at2"/>
<gene>
    <name evidence="3" type="ORF">SAMN05443637_105178</name>
</gene>
<dbReference type="PANTHER" id="PTHR11895">
    <property type="entry name" value="TRANSAMIDASE"/>
    <property type="match status" value="1"/>
</dbReference>
<evidence type="ECO:0000313" key="3">
    <source>
        <dbReference type="EMBL" id="SHK36453.1"/>
    </source>
</evidence>
<dbReference type="Proteomes" id="UP000184363">
    <property type="component" value="Unassembled WGS sequence"/>
</dbReference>
<dbReference type="SUPFAM" id="SSF75304">
    <property type="entry name" value="Amidase signature (AS) enzymes"/>
    <property type="match status" value="1"/>
</dbReference>
<organism evidence="3 4">
    <name type="scientific">Pseudonocardia thermophila</name>
    <dbReference type="NCBI Taxonomy" id="1848"/>
    <lineage>
        <taxon>Bacteria</taxon>
        <taxon>Bacillati</taxon>
        <taxon>Actinomycetota</taxon>
        <taxon>Actinomycetes</taxon>
        <taxon>Pseudonocardiales</taxon>
        <taxon>Pseudonocardiaceae</taxon>
        <taxon>Pseudonocardia</taxon>
    </lineage>
</organism>
<dbReference type="STRING" id="1848.SAMN05443637_105178"/>
<evidence type="ECO:0000259" key="2">
    <source>
        <dbReference type="Pfam" id="PF01425"/>
    </source>
</evidence>
<dbReference type="EMBL" id="FRAP01000005">
    <property type="protein sequence ID" value="SHK36453.1"/>
    <property type="molecule type" value="Genomic_DNA"/>
</dbReference>
<accession>A0A1M6RVE9</accession>
<dbReference type="GO" id="GO:0003824">
    <property type="term" value="F:catalytic activity"/>
    <property type="evidence" value="ECO:0007669"/>
    <property type="project" value="InterPro"/>
</dbReference>
<sequence>MTEPTARELLADLTAHRVSARELLDAAVARAEATEELTAVVATDLDRARAAAAAVDEARAAGAEVGRLAGLPMTIKDGFDVTGMPAVCGSPSLVGRDPDVPDADVVAIARAAGAVLWGKTNVPLMLGDVQTYNAVYGTTRNPYDPERTSGGSSGGAAVALATGVTSLEIGSDLGGSLRIPAGFCGVHALKPTWGRLPGRGQVPPLPGTPYVEQDLGVVGPMARTAGDLRLLWEVLAGRSTTPTPASGLRVALWLDAPLPLAGEVRSIVESAAEGLRAQGVAVELAAPPVDVDELIETYFGLLFPVIAAGLPAKVLDRLRAQRPEAVAAVAAGASRYREQANIAFLTADDDAILAARGRRARMQRAVAAWFESYDAILAPVTAVPAFPHDHSGSLAARDVEVDGEAVPYLHLFDWIALASALHLPAVSAPAGRTAAGLPVGVQLIAPLDREDRLLDLAEALELADVGAAQR</sequence>
<evidence type="ECO:0000313" key="4">
    <source>
        <dbReference type="Proteomes" id="UP000184363"/>
    </source>
</evidence>
<dbReference type="PANTHER" id="PTHR11895:SF7">
    <property type="entry name" value="GLUTAMYL-TRNA(GLN) AMIDOTRANSFERASE SUBUNIT A, MITOCHONDRIAL"/>
    <property type="match status" value="1"/>
</dbReference>
<dbReference type="RefSeq" id="WP_073456499.1">
    <property type="nucleotide sequence ID" value="NZ_CALGVN010000051.1"/>
</dbReference>
<evidence type="ECO:0000256" key="1">
    <source>
        <dbReference type="ARBA" id="ARBA00009199"/>
    </source>
</evidence>